<accession>Q0BD15</accession>
<dbReference type="InterPro" id="IPR010260">
    <property type="entry name" value="AlpA"/>
</dbReference>
<dbReference type="Pfam" id="PF05930">
    <property type="entry name" value="Phage_AlpA"/>
    <property type="match status" value="1"/>
</dbReference>
<gene>
    <name evidence="1" type="ordered locus">Bamb_2402</name>
</gene>
<proteinExistence type="predicted"/>
<dbReference type="KEGG" id="bam:Bamb_2402"/>
<dbReference type="eggNOG" id="COG3311">
    <property type="taxonomic scope" value="Bacteria"/>
</dbReference>
<sequence length="86" mass="10180">MHSSNNAQGVQCMSTQQNRADTLPIDGFSRWNDLHRFVPLSRESVRQRELAGRFPKRQHLTKRCAVWSNREIHRWFADPLNYRSEG</sequence>
<keyword evidence="2" id="KW-1185">Reference proteome</keyword>
<dbReference type="AlphaFoldDB" id="Q0BD15"/>
<reference evidence="1" key="1">
    <citation type="submission" date="2009-01" db="EMBL/GenBank/DDBJ databases">
        <title>Complete sequence of Chromosome 1 of Burkholderia cepacia AMMD.</title>
        <authorList>
            <consortium name="US DOE Joint Genome Institute"/>
            <person name="Copeland A."/>
            <person name="Lucas S."/>
            <person name="Lapidus A."/>
            <person name="Barry K."/>
            <person name="Detter J.C."/>
            <person name="Glavina del Rio T."/>
            <person name="Hammon N."/>
            <person name="Israni S."/>
            <person name="Pitluck S."/>
            <person name="Bruce D."/>
            <person name="Chain P."/>
            <person name="Malfatti S."/>
            <person name="Shin M."/>
            <person name="Vergez L."/>
            <person name="Schmutz J."/>
            <person name="Larimer F."/>
            <person name="Land M."/>
            <person name="Hauser L."/>
            <person name="Kyrpides N."/>
            <person name="Kim E."/>
            <person name="Parke J."/>
            <person name="Coenye T."/>
            <person name="Konstantinidis K."/>
            <person name="Ramette A."/>
            <person name="Tiedje J."/>
            <person name="Richardson P."/>
        </authorList>
    </citation>
    <scope>NUCLEOTIDE SEQUENCE [LARGE SCALE GENOMIC DNA]</scope>
    <source>
        <strain evidence="1">AMMD</strain>
    </source>
</reference>
<evidence type="ECO:0000313" key="2">
    <source>
        <dbReference type="Proteomes" id="UP000000662"/>
    </source>
</evidence>
<organism evidence="1 2">
    <name type="scientific">Burkholderia ambifaria (strain ATCC BAA-244 / DSM 16087 / CCUG 44356 / LMG 19182 / AMMD)</name>
    <name type="common">Burkholderia cepacia (strain AMMD)</name>
    <dbReference type="NCBI Taxonomy" id="339670"/>
    <lineage>
        <taxon>Bacteria</taxon>
        <taxon>Pseudomonadati</taxon>
        <taxon>Pseudomonadota</taxon>
        <taxon>Betaproteobacteria</taxon>
        <taxon>Burkholderiales</taxon>
        <taxon>Burkholderiaceae</taxon>
        <taxon>Burkholderia</taxon>
        <taxon>Burkholderia cepacia complex</taxon>
    </lineage>
</organism>
<name>Q0BD15_BURCM</name>
<protein>
    <submittedName>
        <fullName evidence="1">Prophage CP4-57 regulatory</fullName>
    </submittedName>
</protein>
<dbReference type="EMBL" id="CP000440">
    <property type="protein sequence ID" value="ABI87958.1"/>
    <property type="molecule type" value="Genomic_DNA"/>
</dbReference>
<evidence type="ECO:0000313" key="1">
    <source>
        <dbReference type="EMBL" id="ABI87958.1"/>
    </source>
</evidence>
<dbReference type="Proteomes" id="UP000000662">
    <property type="component" value="Chromosome 1"/>
</dbReference>